<dbReference type="SUPFAM" id="SSF144083">
    <property type="entry name" value="Magnesium transport protein CorA, transmembrane region"/>
    <property type="match status" value="1"/>
</dbReference>
<dbReference type="AlphaFoldDB" id="A0A8E2E2S3"/>
<accession>A0A8E2E2S3</accession>
<evidence type="ECO:0000256" key="2">
    <source>
        <dbReference type="ARBA" id="ARBA00022692"/>
    </source>
</evidence>
<dbReference type="Pfam" id="PF01544">
    <property type="entry name" value="CorA"/>
    <property type="match status" value="1"/>
</dbReference>
<evidence type="ECO:0000313" key="7">
    <source>
        <dbReference type="Proteomes" id="UP000250266"/>
    </source>
</evidence>
<keyword evidence="3 5" id="KW-1133">Transmembrane helix</keyword>
<dbReference type="GO" id="GO:0046873">
    <property type="term" value="F:metal ion transmembrane transporter activity"/>
    <property type="evidence" value="ECO:0007669"/>
    <property type="project" value="InterPro"/>
</dbReference>
<keyword evidence="4 5" id="KW-0472">Membrane</keyword>
<protein>
    <recommendedName>
        <fullName evidence="8">Cora-domain-containing protein</fullName>
    </recommendedName>
</protein>
<proteinExistence type="predicted"/>
<evidence type="ECO:0000313" key="6">
    <source>
        <dbReference type="EMBL" id="OCK76178.1"/>
    </source>
</evidence>
<evidence type="ECO:0000256" key="5">
    <source>
        <dbReference type="SAM" id="Phobius"/>
    </source>
</evidence>
<dbReference type="InterPro" id="IPR002523">
    <property type="entry name" value="MgTranspt_CorA/ZnTranspt_ZntB"/>
</dbReference>
<sequence length="554" mass="61518">MAKSVGMRTITGSHFEMPDSNHLTDSDEYKAAIVTHSLRSSKYSVCPGDNYISLAYYLQQPRPAVIALADHPTASIALGSTPEAFAVLHNLNLLAGSSNSVIAFDAYDGLDSFTQYHDRPCLAESGQGRLLFMRGYPSPQWLMEIGPKYKVDPDLYQRHMQFEVTDTQGRDDFTLSSLPSSAGRVFQLPVSTICSKVTVGRSRGSEDLGPLRRANVEALTKYYGNLKQTARIGDSIVRRYGVISKQFSVLEQTISINIVQQGNGWNAIIWLDNGRDLSQSVPGPWCPPPSIRSWETHFHPIIQHRPYIALQPHQAPNPSPSPTSHRWEASQNASLLPLSYGSTLDRTIMLHDALYALTELFQFAAFSEVQFLNMLRSLLTRELAGGAQDSHAVANLRYMKRLVDEHASRTAQTIALLAARADVDWPRARDAAQRAQADKSASLLHRDFLALEQDARSISAACQQGIEAIVSRQVFLESAKVVDNAERVRRLTLLATVFIPLSFTTSLFGMNFEQFGTGKLSVWVFVPASVVVVALSFGMYYFHGCDSFRRKRVG</sequence>
<organism evidence="6 7">
    <name type="scientific">Lepidopterella palustris CBS 459.81</name>
    <dbReference type="NCBI Taxonomy" id="1314670"/>
    <lineage>
        <taxon>Eukaryota</taxon>
        <taxon>Fungi</taxon>
        <taxon>Dikarya</taxon>
        <taxon>Ascomycota</taxon>
        <taxon>Pezizomycotina</taxon>
        <taxon>Dothideomycetes</taxon>
        <taxon>Pleosporomycetidae</taxon>
        <taxon>Mytilinidiales</taxon>
        <taxon>Argynnaceae</taxon>
        <taxon>Lepidopterella</taxon>
    </lineage>
</organism>
<evidence type="ECO:0008006" key="8">
    <source>
        <dbReference type="Google" id="ProtNLM"/>
    </source>
</evidence>
<dbReference type="GO" id="GO:0016020">
    <property type="term" value="C:membrane"/>
    <property type="evidence" value="ECO:0007669"/>
    <property type="project" value="UniProtKB-SubCell"/>
</dbReference>
<reference evidence="6 7" key="1">
    <citation type="journal article" date="2016" name="Nat. Commun.">
        <title>Ectomycorrhizal ecology is imprinted in the genome of the dominant symbiotic fungus Cenococcum geophilum.</title>
        <authorList>
            <consortium name="DOE Joint Genome Institute"/>
            <person name="Peter M."/>
            <person name="Kohler A."/>
            <person name="Ohm R.A."/>
            <person name="Kuo A."/>
            <person name="Krutzmann J."/>
            <person name="Morin E."/>
            <person name="Arend M."/>
            <person name="Barry K.W."/>
            <person name="Binder M."/>
            <person name="Choi C."/>
            <person name="Clum A."/>
            <person name="Copeland A."/>
            <person name="Grisel N."/>
            <person name="Haridas S."/>
            <person name="Kipfer T."/>
            <person name="LaButti K."/>
            <person name="Lindquist E."/>
            <person name="Lipzen A."/>
            <person name="Maire R."/>
            <person name="Meier B."/>
            <person name="Mihaltcheva S."/>
            <person name="Molinier V."/>
            <person name="Murat C."/>
            <person name="Poggeler S."/>
            <person name="Quandt C.A."/>
            <person name="Sperisen C."/>
            <person name="Tritt A."/>
            <person name="Tisserant E."/>
            <person name="Crous P.W."/>
            <person name="Henrissat B."/>
            <person name="Nehls U."/>
            <person name="Egli S."/>
            <person name="Spatafora J.W."/>
            <person name="Grigoriev I.V."/>
            <person name="Martin F.M."/>
        </authorList>
    </citation>
    <scope>NUCLEOTIDE SEQUENCE [LARGE SCALE GENOMIC DNA]</scope>
    <source>
        <strain evidence="6 7">CBS 459.81</strain>
    </source>
</reference>
<dbReference type="InterPro" id="IPR045863">
    <property type="entry name" value="CorA_TM1_TM2"/>
</dbReference>
<evidence type="ECO:0000256" key="1">
    <source>
        <dbReference type="ARBA" id="ARBA00004141"/>
    </source>
</evidence>
<keyword evidence="7" id="KW-1185">Reference proteome</keyword>
<dbReference type="EMBL" id="KV745236">
    <property type="protein sequence ID" value="OCK76178.1"/>
    <property type="molecule type" value="Genomic_DNA"/>
</dbReference>
<dbReference type="Proteomes" id="UP000250266">
    <property type="component" value="Unassembled WGS sequence"/>
</dbReference>
<dbReference type="OrthoDB" id="3231000at2759"/>
<comment type="subcellular location">
    <subcellularLocation>
        <location evidence="1">Membrane</location>
        <topology evidence="1">Multi-pass membrane protein</topology>
    </subcellularLocation>
</comment>
<evidence type="ECO:0000256" key="4">
    <source>
        <dbReference type="ARBA" id="ARBA00023136"/>
    </source>
</evidence>
<evidence type="ECO:0000256" key="3">
    <source>
        <dbReference type="ARBA" id="ARBA00022989"/>
    </source>
</evidence>
<keyword evidence="2 5" id="KW-0812">Transmembrane</keyword>
<gene>
    <name evidence="6" type="ORF">K432DRAFT_408394</name>
</gene>
<feature type="transmembrane region" description="Helical" evidence="5">
    <location>
        <begin position="522"/>
        <end position="542"/>
    </location>
</feature>
<feature type="transmembrane region" description="Helical" evidence="5">
    <location>
        <begin position="491"/>
        <end position="510"/>
    </location>
</feature>
<dbReference type="Gene3D" id="1.20.58.340">
    <property type="entry name" value="Magnesium transport protein CorA, transmembrane region"/>
    <property type="match status" value="1"/>
</dbReference>
<name>A0A8E2E2S3_9PEZI</name>